<protein>
    <submittedName>
        <fullName evidence="2">Uncharacterized protein</fullName>
    </submittedName>
</protein>
<comment type="caution">
    <text evidence="2">The sequence shown here is derived from an EMBL/GenBank/DDBJ whole genome shotgun (WGS) entry which is preliminary data.</text>
</comment>
<name>A0AAD6I8H3_PENCN</name>
<evidence type="ECO:0000313" key="2">
    <source>
        <dbReference type="EMBL" id="KAJ6037920.1"/>
    </source>
</evidence>
<gene>
    <name evidence="2" type="ORF">N7460_007691</name>
</gene>
<organism evidence="2 3">
    <name type="scientific">Penicillium canescens</name>
    <dbReference type="NCBI Taxonomy" id="5083"/>
    <lineage>
        <taxon>Eukaryota</taxon>
        <taxon>Fungi</taxon>
        <taxon>Dikarya</taxon>
        <taxon>Ascomycota</taxon>
        <taxon>Pezizomycotina</taxon>
        <taxon>Eurotiomycetes</taxon>
        <taxon>Eurotiomycetidae</taxon>
        <taxon>Eurotiales</taxon>
        <taxon>Aspergillaceae</taxon>
        <taxon>Penicillium</taxon>
    </lineage>
</organism>
<feature type="region of interest" description="Disordered" evidence="1">
    <location>
        <begin position="77"/>
        <end position="115"/>
    </location>
</feature>
<dbReference type="Gene3D" id="1.25.40.80">
    <property type="match status" value="1"/>
</dbReference>
<accession>A0AAD6I8H3</accession>
<reference evidence="2" key="2">
    <citation type="submission" date="2023-01" db="EMBL/GenBank/DDBJ databases">
        <authorList>
            <person name="Petersen C."/>
        </authorList>
    </citation>
    <scope>NUCLEOTIDE SEQUENCE</scope>
    <source>
        <strain evidence="2">IBT 15450</strain>
    </source>
</reference>
<sequence>MGRTLFDPDEVVEKNGDKPTMSIAQLEKVVEKINNGSPDKPVEAQKSIPDPWEEDKMDMSCLEHDSVDHEPDFKADAQYSQSMGPNNDFGVPSFENKGMDISEAATPHQEARQKP</sequence>
<reference evidence="2" key="1">
    <citation type="journal article" date="2023" name="IMA Fungus">
        <title>Comparative genomic study of the Penicillium genus elucidates a diverse pangenome and 15 lateral gene transfer events.</title>
        <authorList>
            <person name="Petersen C."/>
            <person name="Sorensen T."/>
            <person name="Nielsen M.R."/>
            <person name="Sondergaard T.E."/>
            <person name="Sorensen J.L."/>
            <person name="Fitzpatrick D.A."/>
            <person name="Frisvad J.C."/>
            <person name="Nielsen K.L."/>
        </authorList>
    </citation>
    <scope>NUCLEOTIDE SEQUENCE</scope>
    <source>
        <strain evidence="2">IBT 15450</strain>
    </source>
</reference>
<dbReference type="EMBL" id="JAQJZL010000009">
    <property type="protein sequence ID" value="KAJ6037920.1"/>
    <property type="molecule type" value="Genomic_DNA"/>
</dbReference>
<keyword evidence="3" id="KW-1185">Reference proteome</keyword>
<dbReference type="Proteomes" id="UP001219568">
    <property type="component" value="Unassembled WGS sequence"/>
</dbReference>
<evidence type="ECO:0000313" key="3">
    <source>
        <dbReference type="Proteomes" id="UP001219568"/>
    </source>
</evidence>
<dbReference type="AlphaFoldDB" id="A0AAD6I8H3"/>
<evidence type="ECO:0000256" key="1">
    <source>
        <dbReference type="SAM" id="MobiDB-lite"/>
    </source>
</evidence>
<proteinExistence type="predicted"/>